<evidence type="ECO:0000313" key="3">
    <source>
        <dbReference type="Proteomes" id="UP001164929"/>
    </source>
</evidence>
<evidence type="ECO:0000256" key="1">
    <source>
        <dbReference type="SAM" id="MobiDB-lite"/>
    </source>
</evidence>
<gene>
    <name evidence="2" type="ORF">NC653_004076</name>
</gene>
<feature type="region of interest" description="Disordered" evidence="1">
    <location>
        <begin position="1"/>
        <end position="20"/>
    </location>
</feature>
<reference evidence="2 3" key="1">
    <citation type="journal article" date="2023" name="Mol. Ecol. Resour.">
        <title>Chromosome-level genome assembly of a triploid poplar Populus alba 'Berolinensis'.</title>
        <authorList>
            <person name="Chen S."/>
            <person name="Yu Y."/>
            <person name="Wang X."/>
            <person name="Wang S."/>
            <person name="Zhang T."/>
            <person name="Zhou Y."/>
            <person name="He R."/>
            <person name="Meng N."/>
            <person name="Wang Y."/>
            <person name="Liu W."/>
            <person name="Liu Z."/>
            <person name="Liu J."/>
            <person name="Guo Q."/>
            <person name="Huang H."/>
            <person name="Sederoff R.R."/>
            <person name="Wang G."/>
            <person name="Qu G."/>
            <person name="Chen S."/>
        </authorList>
    </citation>
    <scope>NUCLEOTIDE SEQUENCE [LARGE SCALE GENOMIC DNA]</scope>
    <source>
        <strain evidence="2">SC-2020</strain>
    </source>
</reference>
<comment type="caution">
    <text evidence="2">The sequence shown here is derived from an EMBL/GenBank/DDBJ whole genome shotgun (WGS) entry which is preliminary data.</text>
</comment>
<protein>
    <submittedName>
        <fullName evidence="2">Uncharacterized protein</fullName>
    </submittedName>
</protein>
<evidence type="ECO:0000313" key="2">
    <source>
        <dbReference type="EMBL" id="KAJ7014652.1"/>
    </source>
</evidence>
<proteinExistence type="predicted"/>
<keyword evidence="3" id="KW-1185">Reference proteome</keyword>
<dbReference type="Proteomes" id="UP001164929">
    <property type="component" value="Chromosome 1"/>
</dbReference>
<feature type="compositionally biased region" description="Basic and acidic residues" evidence="1">
    <location>
        <begin position="1"/>
        <end position="12"/>
    </location>
</feature>
<accession>A0AAD6RV54</accession>
<organism evidence="2 3">
    <name type="scientific">Populus alba x Populus x berolinensis</name>
    <dbReference type="NCBI Taxonomy" id="444605"/>
    <lineage>
        <taxon>Eukaryota</taxon>
        <taxon>Viridiplantae</taxon>
        <taxon>Streptophyta</taxon>
        <taxon>Embryophyta</taxon>
        <taxon>Tracheophyta</taxon>
        <taxon>Spermatophyta</taxon>
        <taxon>Magnoliopsida</taxon>
        <taxon>eudicotyledons</taxon>
        <taxon>Gunneridae</taxon>
        <taxon>Pentapetalae</taxon>
        <taxon>rosids</taxon>
        <taxon>fabids</taxon>
        <taxon>Malpighiales</taxon>
        <taxon>Salicaceae</taxon>
        <taxon>Saliceae</taxon>
        <taxon>Populus</taxon>
    </lineage>
</organism>
<feature type="region of interest" description="Disordered" evidence="1">
    <location>
        <begin position="97"/>
        <end position="121"/>
    </location>
</feature>
<dbReference type="EMBL" id="JAQIZT010000001">
    <property type="protein sequence ID" value="KAJ7014652.1"/>
    <property type="molecule type" value="Genomic_DNA"/>
</dbReference>
<sequence>MEKRPTEDENREYYAASNIEANEITESDKVGVGQLPRNKPGCDIDQAAKSAVIHKGKHDGAVEALSLVMPELGQIKSSKSNLTTMAREDFAHSLQNEKIPDGGICGSESSSAKNNVRPPDQVAIPGRERLVQFLVLVKTKHGRLH</sequence>
<dbReference type="AlphaFoldDB" id="A0AAD6RV54"/>
<name>A0AAD6RV54_9ROSI</name>